<organism evidence="7 8">
    <name type="scientific">Schaalia radingae</name>
    <dbReference type="NCBI Taxonomy" id="131110"/>
    <lineage>
        <taxon>Bacteria</taxon>
        <taxon>Bacillati</taxon>
        <taxon>Actinomycetota</taxon>
        <taxon>Actinomycetes</taxon>
        <taxon>Actinomycetales</taxon>
        <taxon>Actinomycetaceae</taxon>
        <taxon>Schaalia</taxon>
    </lineage>
</organism>
<evidence type="ECO:0000256" key="1">
    <source>
        <dbReference type="ARBA" id="ARBA00010945"/>
    </source>
</evidence>
<proteinExistence type="inferred from homology"/>
<dbReference type="InterPro" id="IPR036775">
    <property type="entry name" value="DNA_pol_Y-fam_lit_finger_sf"/>
</dbReference>
<feature type="binding site" evidence="4">
    <location>
        <position position="121"/>
    </location>
    <ligand>
        <name>Mg(2+)</name>
        <dbReference type="ChEBI" id="CHEBI:18420"/>
    </ligand>
</feature>
<keyword evidence="4" id="KW-0515">Mutator protein</keyword>
<feature type="domain" description="UmuC" evidence="6">
    <location>
        <begin position="23"/>
        <end position="203"/>
    </location>
</feature>
<keyword evidence="4" id="KW-0239">DNA-directed DNA polymerase</keyword>
<dbReference type="InterPro" id="IPR050116">
    <property type="entry name" value="DNA_polymerase-Y"/>
</dbReference>
<dbReference type="InterPro" id="IPR043502">
    <property type="entry name" value="DNA/RNA_pol_sf"/>
</dbReference>
<protein>
    <recommendedName>
        <fullName evidence="4">DNA polymerase IV</fullName>
        <shortName evidence="4">Pol IV</shortName>
        <ecNumber evidence="4">2.7.7.7</ecNumber>
    </recommendedName>
</protein>
<dbReference type="Gene3D" id="3.30.1490.100">
    <property type="entry name" value="DNA polymerase, Y-family, little finger domain"/>
    <property type="match status" value="1"/>
</dbReference>
<dbReference type="PANTHER" id="PTHR11076">
    <property type="entry name" value="DNA REPAIR POLYMERASE UMUC / TRANSFERASE FAMILY MEMBER"/>
    <property type="match status" value="1"/>
</dbReference>
<comment type="function">
    <text evidence="2 4">Poorly processive, error-prone DNA polymerase involved in untargeted mutagenesis. Copies undamaged DNA at stalled replication forks, which arise in vivo from mismatched or misaligned primer ends. These misaligned primers can be extended by PolIV. Exhibits no 3'-5' exonuclease (proofreading) activity. May be involved in translesional synthesis, in conjunction with the beta clamp from PolIII.</text>
</comment>
<dbReference type="Proteomes" id="UP000198976">
    <property type="component" value="Chromosome I"/>
</dbReference>
<dbReference type="EC" id="2.7.7.7" evidence="4"/>
<accession>A0ABY0V6P0</accession>
<evidence type="ECO:0000256" key="4">
    <source>
        <dbReference type="HAMAP-Rule" id="MF_01113"/>
    </source>
</evidence>
<evidence type="ECO:0000256" key="5">
    <source>
        <dbReference type="SAM" id="MobiDB-lite"/>
    </source>
</evidence>
<dbReference type="RefSeq" id="WP_058236459.1">
    <property type="nucleotide sequence ID" value="NZ_LT629792.1"/>
</dbReference>
<comment type="catalytic activity">
    <reaction evidence="3 4">
        <text>DNA(n) + a 2'-deoxyribonucleoside 5'-triphosphate = DNA(n+1) + diphosphate</text>
        <dbReference type="Rhea" id="RHEA:22508"/>
        <dbReference type="Rhea" id="RHEA-COMP:17339"/>
        <dbReference type="Rhea" id="RHEA-COMP:17340"/>
        <dbReference type="ChEBI" id="CHEBI:33019"/>
        <dbReference type="ChEBI" id="CHEBI:61560"/>
        <dbReference type="ChEBI" id="CHEBI:173112"/>
        <dbReference type="EC" id="2.7.7.7"/>
    </reaction>
</comment>
<dbReference type="CDD" id="cd03586">
    <property type="entry name" value="PolY_Pol_IV_kappa"/>
    <property type="match status" value="1"/>
</dbReference>
<dbReference type="InterPro" id="IPR017961">
    <property type="entry name" value="DNA_pol_Y-fam_little_finger"/>
</dbReference>
<comment type="subunit">
    <text evidence="4">Monomer.</text>
</comment>
<evidence type="ECO:0000256" key="2">
    <source>
        <dbReference type="ARBA" id="ARBA00025589"/>
    </source>
</evidence>
<keyword evidence="4" id="KW-0238">DNA-binding</keyword>
<keyword evidence="4" id="KW-0235">DNA replication</keyword>
<name>A0ABY0V6P0_9ACTO</name>
<reference evidence="7 8" key="1">
    <citation type="submission" date="2016-10" db="EMBL/GenBank/DDBJ databases">
        <authorList>
            <person name="Varghese N."/>
            <person name="Submissions S."/>
        </authorList>
    </citation>
    <scope>NUCLEOTIDE SEQUENCE [LARGE SCALE GENOMIC DNA]</scope>
    <source>
        <strain evidence="7 8">DSM 9169</strain>
    </source>
</reference>
<dbReference type="PANTHER" id="PTHR11076:SF33">
    <property type="entry name" value="DNA POLYMERASE KAPPA"/>
    <property type="match status" value="1"/>
</dbReference>
<keyword evidence="4" id="KW-0234">DNA repair</keyword>
<evidence type="ECO:0000259" key="6">
    <source>
        <dbReference type="PROSITE" id="PS50173"/>
    </source>
</evidence>
<keyword evidence="4" id="KW-0460">Magnesium</keyword>
<dbReference type="InterPro" id="IPR022880">
    <property type="entry name" value="DNApol_IV"/>
</dbReference>
<evidence type="ECO:0000256" key="3">
    <source>
        <dbReference type="ARBA" id="ARBA00049244"/>
    </source>
</evidence>
<dbReference type="SUPFAM" id="SSF56672">
    <property type="entry name" value="DNA/RNA polymerases"/>
    <property type="match status" value="1"/>
</dbReference>
<dbReference type="NCBIfam" id="NF002677">
    <property type="entry name" value="PRK02406.1"/>
    <property type="match status" value="1"/>
</dbReference>
<keyword evidence="4" id="KW-0479">Metal-binding</keyword>
<gene>
    <name evidence="4" type="primary">dinB</name>
    <name evidence="7" type="ORF">SAMN04489714_0813</name>
</gene>
<dbReference type="InterPro" id="IPR001126">
    <property type="entry name" value="UmuC"/>
</dbReference>
<dbReference type="Pfam" id="PF00817">
    <property type="entry name" value="IMS"/>
    <property type="match status" value="1"/>
</dbReference>
<dbReference type="NCBIfam" id="NF003015">
    <property type="entry name" value="PRK03858.1"/>
    <property type="match status" value="1"/>
</dbReference>
<dbReference type="Gene3D" id="3.40.1170.60">
    <property type="match status" value="1"/>
</dbReference>
<comment type="subcellular location">
    <subcellularLocation>
        <location evidence="4">Cytoplasm</location>
    </subcellularLocation>
</comment>
<keyword evidence="4" id="KW-0963">Cytoplasm</keyword>
<dbReference type="Pfam" id="PF11799">
    <property type="entry name" value="IMS_C"/>
    <property type="match status" value="1"/>
</dbReference>
<keyword evidence="8" id="KW-1185">Reference proteome</keyword>
<feature type="region of interest" description="Disordered" evidence="5">
    <location>
        <begin position="388"/>
        <end position="423"/>
    </location>
</feature>
<dbReference type="InterPro" id="IPR043128">
    <property type="entry name" value="Rev_trsase/Diguanyl_cyclase"/>
</dbReference>
<sequence>MSNAPRDKRAKRNWGDDDSATPIIHVDMDSFFASVELLENPQLRGRPLIVGGSGMRGVVTSATYEAREFGVRAGMPMARARALCPSAQVVSGRREIYSAYSTRVMAILAQITPLVEQVSIDEAFLDVAGARRRLGSPTTIGHLIRRRIREEVGLPASVGIASTKSVAKIASSHAKPDGLLLIPEDQTVAFLHSLPVGVLWGVGGRTLDVLQQEGVERVAQLAQMPMTRLTKLLGVASAHHLHDLAWGIDRRRVHVEREEKSVGTETTFETNVTSRRDLEQFIVRAAHKCARRLRAGGQVAWTVTMKMRDASFRTITRSATLVAPTDEGRVIARAAHDLFAAEVMPSGGVRLMGVRAENLQLRRDGVAVLMDNDGRSRAVEEAMDHASERFGDGALRPASLLGTSVKKDDVSPADRGPNGLREP</sequence>
<dbReference type="EMBL" id="LT629792">
    <property type="protein sequence ID" value="SDT91126.1"/>
    <property type="molecule type" value="Genomic_DNA"/>
</dbReference>
<feature type="active site" evidence="4">
    <location>
        <position position="122"/>
    </location>
</feature>
<keyword evidence="4" id="KW-0808">Transferase</keyword>
<comment type="cofactor">
    <cofactor evidence="4">
        <name>Mg(2+)</name>
        <dbReference type="ChEBI" id="CHEBI:18420"/>
    </cofactor>
    <text evidence="4">Binds 2 magnesium ions per subunit.</text>
</comment>
<dbReference type="Gene3D" id="1.10.150.20">
    <property type="entry name" value="5' to 3' exonuclease, C-terminal subdomain"/>
    <property type="match status" value="1"/>
</dbReference>
<feature type="binding site" evidence="4">
    <location>
        <position position="27"/>
    </location>
    <ligand>
        <name>Mg(2+)</name>
        <dbReference type="ChEBI" id="CHEBI:18420"/>
    </ligand>
</feature>
<dbReference type="PROSITE" id="PS50173">
    <property type="entry name" value="UMUC"/>
    <property type="match status" value="1"/>
</dbReference>
<keyword evidence="4" id="KW-0227">DNA damage</keyword>
<evidence type="ECO:0000313" key="7">
    <source>
        <dbReference type="EMBL" id="SDT91126.1"/>
    </source>
</evidence>
<feature type="site" description="Substrate discrimination" evidence="4">
    <location>
        <position position="32"/>
    </location>
</feature>
<keyword evidence="4" id="KW-0548">Nucleotidyltransferase</keyword>
<dbReference type="SUPFAM" id="SSF100879">
    <property type="entry name" value="Lesion bypass DNA polymerase (Y-family), little finger domain"/>
    <property type="match status" value="1"/>
</dbReference>
<dbReference type="HAMAP" id="MF_01113">
    <property type="entry name" value="DNApol_IV"/>
    <property type="match status" value="1"/>
</dbReference>
<comment type="similarity">
    <text evidence="1 4">Belongs to the DNA polymerase type-Y family.</text>
</comment>
<dbReference type="Gene3D" id="3.30.70.270">
    <property type="match status" value="1"/>
</dbReference>
<evidence type="ECO:0000313" key="8">
    <source>
        <dbReference type="Proteomes" id="UP000198976"/>
    </source>
</evidence>